<evidence type="ECO:0000313" key="2">
    <source>
        <dbReference type="EMBL" id="KZL89791.1"/>
    </source>
</evidence>
<proteinExistence type="predicted"/>
<dbReference type="CDD" id="cd00077">
    <property type="entry name" value="HDc"/>
    <property type="match status" value="1"/>
</dbReference>
<name>A0A162REQ6_9CLOT</name>
<dbReference type="SUPFAM" id="SSF109604">
    <property type="entry name" value="HD-domain/PDEase-like"/>
    <property type="match status" value="1"/>
</dbReference>
<dbReference type="InterPro" id="IPR006675">
    <property type="entry name" value="HDIG_dom"/>
</dbReference>
<feature type="domain" description="HD" evidence="1">
    <location>
        <begin position="33"/>
        <end position="136"/>
    </location>
</feature>
<organism evidence="2 3">
    <name type="scientific">Clostridium magnum DSM 2767</name>
    <dbReference type="NCBI Taxonomy" id="1121326"/>
    <lineage>
        <taxon>Bacteria</taxon>
        <taxon>Bacillati</taxon>
        <taxon>Bacillota</taxon>
        <taxon>Clostridia</taxon>
        <taxon>Eubacteriales</taxon>
        <taxon>Clostridiaceae</taxon>
        <taxon>Clostridium</taxon>
    </lineage>
</organism>
<comment type="caution">
    <text evidence="2">The sequence shown here is derived from an EMBL/GenBank/DDBJ whole genome shotgun (WGS) entry which is preliminary data.</text>
</comment>
<evidence type="ECO:0000259" key="1">
    <source>
        <dbReference type="PROSITE" id="PS51831"/>
    </source>
</evidence>
<dbReference type="NCBIfam" id="TIGR00277">
    <property type="entry name" value="HDIG"/>
    <property type="match status" value="1"/>
</dbReference>
<dbReference type="EMBL" id="LWAE01000007">
    <property type="protein sequence ID" value="KZL89791.1"/>
    <property type="molecule type" value="Genomic_DNA"/>
</dbReference>
<dbReference type="PROSITE" id="PS51831">
    <property type="entry name" value="HD"/>
    <property type="match status" value="1"/>
</dbReference>
<protein>
    <submittedName>
        <fullName evidence="2">Ribonuclease Y</fullName>
    </submittedName>
</protein>
<accession>A0A162REQ6</accession>
<evidence type="ECO:0000313" key="3">
    <source>
        <dbReference type="Proteomes" id="UP000076603"/>
    </source>
</evidence>
<dbReference type="InterPro" id="IPR006674">
    <property type="entry name" value="HD_domain"/>
</dbReference>
<dbReference type="RefSeq" id="WP_066628049.1">
    <property type="nucleotide sequence ID" value="NZ_FQXL01000090.1"/>
</dbReference>
<dbReference type="AlphaFoldDB" id="A0A162REQ6"/>
<reference evidence="2 3" key="1">
    <citation type="submission" date="2016-04" db="EMBL/GenBank/DDBJ databases">
        <title>Genome sequence of Clostridium magnum DSM 2767.</title>
        <authorList>
            <person name="Poehlein A."/>
            <person name="Uhlig R."/>
            <person name="Fischer R."/>
            <person name="Bahl H."/>
            <person name="Daniel R."/>
        </authorList>
    </citation>
    <scope>NUCLEOTIDE SEQUENCE [LARGE SCALE GENOMIC DNA]</scope>
    <source>
        <strain evidence="2 3">DSM 2767</strain>
    </source>
</reference>
<dbReference type="PATRIC" id="fig|1121326.3.peg.4859"/>
<dbReference type="STRING" id="1121326.CLMAG_47960"/>
<dbReference type="Proteomes" id="UP000076603">
    <property type="component" value="Unassembled WGS sequence"/>
</dbReference>
<dbReference type="InterPro" id="IPR003607">
    <property type="entry name" value="HD/PDEase_dom"/>
</dbReference>
<dbReference type="Gene3D" id="1.10.3210.10">
    <property type="entry name" value="Hypothetical protein af1432"/>
    <property type="match status" value="1"/>
</dbReference>
<dbReference type="SMART" id="SM00471">
    <property type="entry name" value="HDc"/>
    <property type="match status" value="1"/>
</dbReference>
<sequence length="159" mass="18888">MNKVNSILNNEKFKEYLNKNNQAEKERKFCRHNLQHFMDVARISYIMILENKLEIEKEIVYATALLHDIGRWMQYSKGVSHEIASYELAQDILVECGFSEKERDIISSAILNHRKKANDEGTFEHIFYISDKLSRNCFNCHAADECNWSEQKKNYKIKY</sequence>
<keyword evidence="3" id="KW-1185">Reference proteome</keyword>
<gene>
    <name evidence="2" type="primary">rny_3</name>
    <name evidence="2" type="ORF">CLMAG_47960</name>
</gene>
<dbReference type="OrthoDB" id="1669667at2"/>
<dbReference type="Pfam" id="PF01966">
    <property type="entry name" value="HD"/>
    <property type="match status" value="1"/>
</dbReference>